<evidence type="ECO:0000256" key="10">
    <source>
        <dbReference type="RuleBase" id="RU000644"/>
    </source>
</evidence>
<dbReference type="Pfam" id="PF08364">
    <property type="entry name" value="IF2_assoc"/>
    <property type="match status" value="1"/>
</dbReference>
<evidence type="ECO:0000256" key="11">
    <source>
        <dbReference type="RuleBase" id="RU000645"/>
    </source>
</evidence>
<feature type="compositionally biased region" description="Polar residues" evidence="12">
    <location>
        <begin position="1"/>
        <end position="18"/>
    </location>
</feature>
<evidence type="ECO:0000256" key="2">
    <source>
        <dbReference type="ARBA" id="ARBA00007733"/>
    </source>
</evidence>
<comment type="subcellular location">
    <subcellularLocation>
        <location evidence="1 9 11">Cytoplasm</location>
    </subcellularLocation>
</comment>
<feature type="compositionally biased region" description="Pro residues" evidence="12">
    <location>
        <begin position="62"/>
        <end position="81"/>
    </location>
</feature>
<feature type="compositionally biased region" description="Pro residues" evidence="12">
    <location>
        <begin position="225"/>
        <end position="238"/>
    </location>
</feature>
<dbReference type="SUPFAM" id="SSF52156">
    <property type="entry name" value="Initiation factor IF2/eIF5b, domain 3"/>
    <property type="match status" value="1"/>
</dbReference>
<keyword evidence="7 9" id="KW-0648">Protein biosynthesis</keyword>
<name>A0A9W6IZA7_9HYPH</name>
<evidence type="ECO:0000256" key="8">
    <source>
        <dbReference type="ARBA" id="ARBA00023134"/>
    </source>
</evidence>
<dbReference type="CDD" id="cd01887">
    <property type="entry name" value="IF2_eIF5B"/>
    <property type="match status" value="1"/>
</dbReference>
<comment type="function">
    <text evidence="9 10">One of the essential components for the initiation of protein synthesis. Protects formylmethionyl-tRNA from spontaneous hydrolysis and promotes its binding to the 30S ribosomal subunits. Also involved in the hydrolysis of GTP during the formation of the 70S ribosomal complex.</text>
</comment>
<dbReference type="Gene3D" id="3.40.50.300">
    <property type="entry name" value="P-loop containing nucleotide triphosphate hydrolases"/>
    <property type="match status" value="1"/>
</dbReference>
<dbReference type="FunFam" id="2.40.30.10:FF:000007">
    <property type="entry name" value="Translation initiation factor IF-2"/>
    <property type="match status" value="1"/>
</dbReference>
<protein>
    <recommendedName>
        <fullName evidence="3 9">Translation initiation factor IF-2</fullName>
    </recommendedName>
</protein>
<dbReference type="InterPro" id="IPR004161">
    <property type="entry name" value="EFTu-like_2"/>
</dbReference>
<feature type="region of interest" description="Disordered" evidence="12">
    <location>
        <begin position="55"/>
        <end position="328"/>
    </location>
</feature>
<dbReference type="Pfam" id="PF22042">
    <property type="entry name" value="EF-G_D2"/>
    <property type="match status" value="1"/>
</dbReference>
<evidence type="ECO:0000256" key="9">
    <source>
        <dbReference type="HAMAP-Rule" id="MF_00100"/>
    </source>
</evidence>
<evidence type="ECO:0000313" key="14">
    <source>
        <dbReference type="EMBL" id="GLK66533.1"/>
    </source>
</evidence>
<dbReference type="InterPro" id="IPR023115">
    <property type="entry name" value="TIF_IF2_dom3"/>
</dbReference>
<evidence type="ECO:0000259" key="13">
    <source>
        <dbReference type="PROSITE" id="PS51722"/>
    </source>
</evidence>
<reference evidence="14" key="2">
    <citation type="submission" date="2023-01" db="EMBL/GenBank/DDBJ databases">
        <authorList>
            <person name="Sun Q."/>
            <person name="Evtushenko L."/>
        </authorList>
    </citation>
    <scope>NUCLEOTIDE SEQUENCE</scope>
    <source>
        <strain evidence="14">VKM B-2347</strain>
    </source>
</reference>
<dbReference type="InterPro" id="IPR036925">
    <property type="entry name" value="TIF_IF2_dom3_sf"/>
</dbReference>
<feature type="region of interest" description="Disordered" evidence="12">
    <location>
        <begin position="1"/>
        <end position="34"/>
    </location>
</feature>
<dbReference type="Proteomes" id="UP001143372">
    <property type="component" value="Unassembled WGS sequence"/>
</dbReference>
<organism evidence="14 15">
    <name type="scientific">Hansschlegelia plantiphila</name>
    <dbReference type="NCBI Taxonomy" id="374655"/>
    <lineage>
        <taxon>Bacteria</taxon>
        <taxon>Pseudomonadati</taxon>
        <taxon>Pseudomonadota</taxon>
        <taxon>Alphaproteobacteria</taxon>
        <taxon>Hyphomicrobiales</taxon>
        <taxon>Methylopilaceae</taxon>
        <taxon>Hansschlegelia</taxon>
    </lineage>
</organism>
<evidence type="ECO:0000256" key="3">
    <source>
        <dbReference type="ARBA" id="ARBA00020675"/>
    </source>
</evidence>
<dbReference type="InterPro" id="IPR044145">
    <property type="entry name" value="IF2_II"/>
</dbReference>
<keyword evidence="5 9" id="KW-0396">Initiation factor</keyword>
<dbReference type="InterPro" id="IPR013575">
    <property type="entry name" value="IF2_assoc_dom_bac"/>
</dbReference>
<dbReference type="InterPro" id="IPR053905">
    <property type="entry name" value="EF-G-like_DII"/>
</dbReference>
<dbReference type="Gene3D" id="2.40.30.10">
    <property type="entry name" value="Translation factors"/>
    <property type="match status" value="2"/>
</dbReference>
<feature type="binding site" evidence="9">
    <location>
        <begin position="420"/>
        <end position="427"/>
    </location>
    <ligand>
        <name>GTP</name>
        <dbReference type="ChEBI" id="CHEBI:37565"/>
    </ligand>
</feature>
<dbReference type="FunFam" id="3.40.50.300:FF:000019">
    <property type="entry name" value="Translation initiation factor IF-2"/>
    <property type="match status" value="1"/>
</dbReference>
<dbReference type="PROSITE" id="PS51722">
    <property type="entry name" value="G_TR_2"/>
    <property type="match status" value="1"/>
</dbReference>
<dbReference type="InterPro" id="IPR009000">
    <property type="entry name" value="Transl_B-barrel_sf"/>
</dbReference>
<dbReference type="InterPro" id="IPR000178">
    <property type="entry name" value="TF_IF2_bacterial-like"/>
</dbReference>
<evidence type="ECO:0000256" key="4">
    <source>
        <dbReference type="ARBA" id="ARBA00022490"/>
    </source>
</evidence>
<dbReference type="PANTHER" id="PTHR43381">
    <property type="entry name" value="TRANSLATION INITIATION FACTOR IF-2-RELATED"/>
    <property type="match status" value="1"/>
</dbReference>
<dbReference type="FunFam" id="3.40.50.10050:FF:000001">
    <property type="entry name" value="Translation initiation factor IF-2"/>
    <property type="match status" value="1"/>
</dbReference>
<dbReference type="SUPFAM" id="SSF50447">
    <property type="entry name" value="Translation proteins"/>
    <property type="match status" value="2"/>
</dbReference>
<comment type="caution">
    <text evidence="14">The sequence shown here is derived from an EMBL/GenBank/DDBJ whole genome shotgun (WGS) entry which is preliminary data.</text>
</comment>
<dbReference type="Pfam" id="PF03144">
    <property type="entry name" value="GTP_EFTU_D2"/>
    <property type="match status" value="1"/>
</dbReference>
<feature type="compositionally biased region" description="Low complexity" evidence="12">
    <location>
        <begin position="82"/>
        <end position="126"/>
    </location>
</feature>
<feature type="compositionally biased region" description="Basic and acidic residues" evidence="12">
    <location>
        <begin position="149"/>
        <end position="215"/>
    </location>
</feature>
<evidence type="ECO:0000256" key="7">
    <source>
        <dbReference type="ARBA" id="ARBA00022917"/>
    </source>
</evidence>
<dbReference type="InterPro" id="IPR006847">
    <property type="entry name" value="IF2_N"/>
</dbReference>
<dbReference type="InterPro" id="IPR027417">
    <property type="entry name" value="P-loop_NTPase"/>
</dbReference>
<dbReference type="EMBL" id="BSFI01000001">
    <property type="protein sequence ID" value="GLK66533.1"/>
    <property type="molecule type" value="Genomic_DNA"/>
</dbReference>
<evidence type="ECO:0000256" key="12">
    <source>
        <dbReference type="SAM" id="MobiDB-lite"/>
    </source>
</evidence>
<dbReference type="Pfam" id="PF04760">
    <property type="entry name" value="IF2_N"/>
    <property type="match status" value="1"/>
</dbReference>
<keyword evidence="15" id="KW-1185">Reference proteome</keyword>
<proteinExistence type="inferred from homology"/>
<dbReference type="GO" id="GO:0005829">
    <property type="term" value="C:cytosol"/>
    <property type="evidence" value="ECO:0007669"/>
    <property type="project" value="TreeGrafter"/>
</dbReference>
<comment type="similarity">
    <text evidence="2 9 10">Belongs to the TRAFAC class translation factor GTPase superfamily. Classic translation factor GTPase family. IF-2 subfamily.</text>
</comment>
<sequence length="914" mass="97959">MTDTKNTGDKTLTASPKTLTLKRPSEPGVVRQSFSHGRTNAVVVEKVKRRILTPAEVKAAAAPPPVAAAPRPVAPTPPAAPPRQEAAPAAAAAAAAAPQAAPRPSASAPAAAPSRPASGSPRPSSPGMVLRTLTNDEMGARAQALAGARVREAEDRKRAEIEARARIIREANEERERLAAEARKREEDARRAHEDETRRRAEAEAAKRLGEEAPAERSAPSPSSSAPPPRRSSPPPSLGAPSRRPSGPETEEPARAPVRRPGGGGPIRPVTPAKPERARVVPTKERSRLTITTATGAGGDERSRSVASYRRRVQRMSGKGSQEPKEKLAREVVVPETITVQELANRMSERAVDVVRLLMKQGVMKKINELIDADTAQLVAEELGHTVRRVAESDVEEGLFDAPDASEVLTTRPPVVTIMGHVDHGKTSLLDAIRHTTVVKGEAGGITQHIGAYQVTTPLGGKVTFIDTPGHAAFTAMRQRGARSTDIVVLVVAADDGVMPQTAEAINHARAAGVPIIVAINKIDKPDAKPERVRSELLQYEIQVESLGGETLEVEVSAKERLNLDKLLELIQLQAELLDLKANPDRPAEGVVIEAKLDRGRGPVATVLVQRGTLRQGDVIVAGAEWGRVRALVDDKGKAVSEAPPSMPVEILGFNGAPEAGDRLAVVENEARAREVAEYRQRQKREQAAARATVRVSGLEEMMSQIKTAGKKEFPLVIKGDVQGSVEAIVQALEKVGNDEVGVRVLLSGAGGVTESDVILAAASNAVVLGFNVRALKDARDAADRTGTEIRYYNIIYDLVDDIKSAMSGMLSPERREDFLGNAEIREIFAVSKVGKIAGCLVTEGVVQKGASVRLIRENVVIHEGKLATLKRFKDDVQEVRAGTECGMSFENYQDMRAGDVIECYRVTEVKRSL</sequence>
<keyword evidence="4 9" id="KW-0963">Cytoplasm</keyword>
<evidence type="ECO:0000313" key="15">
    <source>
        <dbReference type="Proteomes" id="UP001143372"/>
    </source>
</evidence>
<dbReference type="PROSITE" id="PS01176">
    <property type="entry name" value="IF2"/>
    <property type="match status" value="1"/>
</dbReference>
<evidence type="ECO:0000256" key="5">
    <source>
        <dbReference type="ARBA" id="ARBA00022540"/>
    </source>
</evidence>
<feature type="compositionally biased region" description="Basic and acidic residues" evidence="12">
    <location>
        <begin position="274"/>
        <end position="288"/>
    </location>
</feature>
<dbReference type="PANTHER" id="PTHR43381:SF5">
    <property type="entry name" value="TR-TYPE G DOMAIN-CONTAINING PROTEIN"/>
    <property type="match status" value="1"/>
</dbReference>
<keyword evidence="8 9" id="KW-0342">GTP-binding</keyword>
<feature type="binding site" evidence="9">
    <location>
        <begin position="521"/>
        <end position="524"/>
    </location>
    <ligand>
        <name>GTP</name>
        <dbReference type="ChEBI" id="CHEBI:37565"/>
    </ligand>
</feature>
<reference evidence="14" key="1">
    <citation type="journal article" date="2014" name="Int. J. Syst. Evol. Microbiol.">
        <title>Complete genome sequence of Corynebacterium casei LMG S-19264T (=DSM 44701T), isolated from a smear-ripened cheese.</title>
        <authorList>
            <consortium name="US DOE Joint Genome Institute (JGI-PGF)"/>
            <person name="Walter F."/>
            <person name="Albersmeier A."/>
            <person name="Kalinowski J."/>
            <person name="Ruckert C."/>
        </authorList>
    </citation>
    <scope>NUCLEOTIDE SEQUENCE</scope>
    <source>
        <strain evidence="14">VKM B-2347</strain>
    </source>
</reference>
<gene>
    <name evidence="9" type="primary">infB</name>
    <name evidence="14" type="ORF">GCM10008179_01710</name>
</gene>
<dbReference type="InterPro" id="IPR015760">
    <property type="entry name" value="TIF_IF2"/>
</dbReference>
<keyword evidence="6 9" id="KW-0547">Nucleotide-binding</keyword>
<dbReference type="FunFam" id="2.40.30.10:FF:000008">
    <property type="entry name" value="Translation initiation factor IF-2"/>
    <property type="match status" value="1"/>
</dbReference>
<feature type="domain" description="Tr-type G" evidence="13">
    <location>
        <begin position="411"/>
        <end position="581"/>
    </location>
</feature>
<dbReference type="HAMAP" id="MF_00100_B">
    <property type="entry name" value="IF_2_B"/>
    <property type="match status" value="1"/>
</dbReference>
<dbReference type="GO" id="GO:0003743">
    <property type="term" value="F:translation initiation factor activity"/>
    <property type="evidence" value="ECO:0007669"/>
    <property type="project" value="UniProtKB-UniRule"/>
</dbReference>
<comment type="caution">
    <text evidence="9">Lacks conserved residue(s) required for the propagation of feature annotation.</text>
</comment>
<dbReference type="CDD" id="cd03692">
    <property type="entry name" value="mtIF2_IVc"/>
    <property type="match status" value="1"/>
</dbReference>
<evidence type="ECO:0000256" key="1">
    <source>
        <dbReference type="ARBA" id="ARBA00004496"/>
    </source>
</evidence>
<accession>A0A9W6IZA7</accession>
<dbReference type="NCBIfam" id="TIGR00487">
    <property type="entry name" value="IF-2"/>
    <property type="match status" value="1"/>
</dbReference>
<dbReference type="CDD" id="cd03702">
    <property type="entry name" value="IF2_mtIF2_II"/>
    <property type="match status" value="1"/>
</dbReference>
<dbReference type="AlphaFoldDB" id="A0A9W6IZA7"/>
<dbReference type="RefSeq" id="WP_271166797.1">
    <property type="nucleotide sequence ID" value="NZ_BSFI01000001.1"/>
</dbReference>
<dbReference type="Pfam" id="PF00009">
    <property type="entry name" value="GTP_EFTU"/>
    <property type="match status" value="1"/>
</dbReference>
<dbReference type="Pfam" id="PF11987">
    <property type="entry name" value="IF-2"/>
    <property type="match status" value="1"/>
</dbReference>
<dbReference type="NCBIfam" id="TIGR00231">
    <property type="entry name" value="small_GTP"/>
    <property type="match status" value="1"/>
</dbReference>
<dbReference type="GO" id="GO:0005525">
    <property type="term" value="F:GTP binding"/>
    <property type="evidence" value="ECO:0007669"/>
    <property type="project" value="UniProtKB-KW"/>
</dbReference>
<dbReference type="SUPFAM" id="SSF52540">
    <property type="entry name" value="P-loop containing nucleoside triphosphate hydrolases"/>
    <property type="match status" value="1"/>
</dbReference>
<dbReference type="InterPro" id="IPR000795">
    <property type="entry name" value="T_Tr_GTP-bd_dom"/>
</dbReference>
<feature type="compositionally biased region" description="Low complexity" evidence="12">
    <location>
        <begin position="239"/>
        <end position="248"/>
    </location>
</feature>
<evidence type="ECO:0000256" key="6">
    <source>
        <dbReference type="ARBA" id="ARBA00022741"/>
    </source>
</evidence>
<feature type="binding site" evidence="9">
    <location>
        <begin position="467"/>
        <end position="471"/>
    </location>
    <ligand>
        <name>GTP</name>
        <dbReference type="ChEBI" id="CHEBI:37565"/>
    </ligand>
</feature>
<dbReference type="GO" id="GO:0003924">
    <property type="term" value="F:GTPase activity"/>
    <property type="evidence" value="ECO:0007669"/>
    <property type="project" value="UniProtKB-UniRule"/>
</dbReference>
<dbReference type="Gene3D" id="3.40.50.10050">
    <property type="entry name" value="Translation initiation factor IF- 2, domain 3"/>
    <property type="match status" value="1"/>
</dbReference>
<dbReference type="InterPro" id="IPR005225">
    <property type="entry name" value="Small_GTP-bd"/>
</dbReference>